<protein>
    <submittedName>
        <fullName evidence="1">Uncharacterized protein</fullName>
    </submittedName>
</protein>
<reference evidence="1 2" key="1">
    <citation type="submission" date="2014-04" db="EMBL/GenBank/DDBJ databases">
        <title>Draft genome sequence of Photobacterium halotolerans S2753: a solonamide, ngercheumicin and holomycin producer.</title>
        <authorList>
            <person name="Machado H.R."/>
            <person name="Gram L."/>
        </authorList>
    </citation>
    <scope>NUCLEOTIDE SEQUENCE [LARGE SCALE GENOMIC DNA]</scope>
    <source>
        <strain evidence="1 2">S2753</strain>
    </source>
</reference>
<proteinExistence type="predicted"/>
<sequence>MYYRRAVGLSNGALIHLKFDRLHHLSRYRGGRDVEGKPKVKTVVMTMLKAVRQRPPPEYFWYE</sequence>
<organism evidence="1 2">
    <name type="scientific">Photobacterium galatheae</name>
    <dbReference type="NCBI Taxonomy" id="1654360"/>
    <lineage>
        <taxon>Bacteria</taxon>
        <taxon>Pseudomonadati</taxon>
        <taxon>Pseudomonadota</taxon>
        <taxon>Gammaproteobacteria</taxon>
        <taxon>Vibrionales</taxon>
        <taxon>Vibrionaceae</taxon>
        <taxon>Photobacterium</taxon>
    </lineage>
</organism>
<evidence type="ECO:0000313" key="1">
    <source>
        <dbReference type="EMBL" id="KDM90953.1"/>
    </source>
</evidence>
<evidence type="ECO:0000313" key="2">
    <source>
        <dbReference type="Proteomes" id="UP000027192"/>
    </source>
</evidence>
<name>A0A066RU86_9GAMM</name>
<accession>A0A066RU86</accession>
<comment type="caution">
    <text evidence="1">The sequence shown here is derived from an EMBL/GenBank/DDBJ whole genome shotgun (WGS) entry which is preliminary data.</text>
</comment>
<dbReference type="EMBL" id="JMIB01000027">
    <property type="protein sequence ID" value="KDM90953.1"/>
    <property type="molecule type" value="Genomic_DNA"/>
</dbReference>
<dbReference type="AlphaFoldDB" id="A0A066RU86"/>
<keyword evidence="2" id="KW-1185">Reference proteome</keyword>
<gene>
    <name evidence="1" type="ORF">EA58_14455</name>
</gene>
<dbReference type="Proteomes" id="UP000027192">
    <property type="component" value="Unassembled WGS sequence"/>
</dbReference>